<dbReference type="CDD" id="cd09881">
    <property type="entry name" value="PIN_VapC4-5_FitB-like"/>
    <property type="match status" value="1"/>
</dbReference>
<proteinExistence type="predicted"/>
<reference evidence="2 3" key="1">
    <citation type="submission" date="2024-09" db="EMBL/GenBank/DDBJ databases">
        <title>Floridaenema gen nov. (Aerosakkonemataceae, Aerosakkonematales ord. nov., Cyanobacteria) from benthic tropical and subtropical fresh waters, with the description of four new species.</title>
        <authorList>
            <person name="Moretto J.A."/>
            <person name="Berthold D.E."/>
            <person name="Lefler F.W."/>
            <person name="Huang I.-S."/>
            <person name="Laughinghouse H. IV."/>
        </authorList>
    </citation>
    <scope>NUCLEOTIDE SEQUENCE [LARGE SCALE GENOMIC DNA]</scope>
    <source>
        <strain evidence="2 3">BLCC-F46</strain>
    </source>
</reference>
<sequence>MKYQLDFDQEAYSCYAELLRQRTGVGTQDLRIAAIAISKNAILITCDRRDFERIPGLVFEDWTVE</sequence>
<dbReference type="SUPFAM" id="SSF88723">
    <property type="entry name" value="PIN domain-like"/>
    <property type="match status" value="1"/>
</dbReference>
<accession>A0ABV4X1Y8</accession>
<dbReference type="RefSeq" id="WP_413269597.1">
    <property type="nucleotide sequence ID" value="NZ_JBHFNQ010000052.1"/>
</dbReference>
<organism evidence="2 3">
    <name type="scientific">Floridaenema aerugineum BLCC-F46</name>
    <dbReference type="NCBI Taxonomy" id="3153654"/>
    <lineage>
        <taxon>Bacteria</taxon>
        <taxon>Bacillati</taxon>
        <taxon>Cyanobacteriota</taxon>
        <taxon>Cyanophyceae</taxon>
        <taxon>Oscillatoriophycideae</taxon>
        <taxon>Aerosakkonematales</taxon>
        <taxon>Aerosakkonemataceae</taxon>
        <taxon>Floridanema</taxon>
        <taxon>Floridanema aerugineum</taxon>
    </lineage>
</organism>
<dbReference type="Pfam" id="PF01850">
    <property type="entry name" value="PIN"/>
    <property type="match status" value="1"/>
</dbReference>
<dbReference type="InterPro" id="IPR002716">
    <property type="entry name" value="PIN_dom"/>
</dbReference>
<name>A0ABV4X1Y8_9CYAN</name>
<evidence type="ECO:0000313" key="2">
    <source>
        <dbReference type="EMBL" id="MFB2876462.1"/>
    </source>
</evidence>
<dbReference type="EMBL" id="JBHFNQ010000052">
    <property type="protein sequence ID" value="MFB2876462.1"/>
    <property type="molecule type" value="Genomic_DNA"/>
</dbReference>
<gene>
    <name evidence="2" type="ORF">ACE1CC_06180</name>
</gene>
<dbReference type="Gene3D" id="3.40.50.1010">
    <property type="entry name" value="5'-nuclease"/>
    <property type="match status" value="1"/>
</dbReference>
<comment type="caution">
    <text evidence="2">The sequence shown here is derived from an EMBL/GenBank/DDBJ whole genome shotgun (WGS) entry which is preliminary data.</text>
</comment>
<keyword evidence="3" id="KW-1185">Reference proteome</keyword>
<evidence type="ECO:0000259" key="1">
    <source>
        <dbReference type="Pfam" id="PF01850"/>
    </source>
</evidence>
<dbReference type="InterPro" id="IPR029060">
    <property type="entry name" value="PIN-like_dom_sf"/>
</dbReference>
<protein>
    <submittedName>
        <fullName evidence="2">Type II toxin-antitoxin system VapC family toxin</fullName>
    </submittedName>
</protein>
<dbReference type="Proteomes" id="UP001576774">
    <property type="component" value="Unassembled WGS sequence"/>
</dbReference>
<evidence type="ECO:0000313" key="3">
    <source>
        <dbReference type="Proteomes" id="UP001576774"/>
    </source>
</evidence>
<feature type="domain" description="PIN" evidence="1">
    <location>
        <begin position="5"/>
        <end position="56"/>
    </location>
</feature>